<dbReference type="AlphaFoldDB" id="A0A7W9EX36"/>
<dbReference type="EC" id="2.4.-.-" evidence="6"/>
<comment type="similarity">
    <text evidence="1">Belongs to the glycosyltransferase 2 family.</text>
</comment>
<evidence type="ECO:0000313" key="6">
    <source>
        <dbReference type="EMBL" id="MBB5721253.1"/>
    </source>
</evidence>
<evidence type="ECO:0000313" key="7">
    <source>
        <dbReference type="Proteomes" id="UP000535415"/>
    </source>
</evidence>
<keyword evidence="3 6" id="KW-0808">Transferase</keyword>
<dbReference type="RefSeq" id="WP_183526068.1">
    <property type="nucleotide sequence ID" value="NZ_JACIJM010000002.1"/>
</dbReference>
<dbReference type="GO" id="GO:0016757">
    <property type="term" value="F:glycosyltransferase activity"/>
    <property type="evidence" value="ECO:0007669"/>
    <property type="project" value="UniProtKB-KW"/>
</dbReference>
<dbReference type="SUPFAM" id="SSF53448">
    <property type="entry name" value="Nucleotide-diphospho-sugar transferases"/>
    <property type="match status" value="1"/>
</dbReference>
<feature type="transmembrane region" description="Helical" evidence="4">
    <location>
        <begin position="291"/>
        <end position="309"/>
    </location>
</feature>
<evidence type="ECO:0000256" key="4">
    <source>
        <dbReference type="SAM" id="Phobius"/>
    </source>
</evidence>
<keyword evidence="4" id="KW-0472">Membrane</keyword>
<feature type="transmembrane region" description="Helical" evidence="4">
    <location>
        <begin position="267"/>
        <end position="285"/>
    </location>
</feature>
<dbReference type="Proteomes" id="UP000535415">
    <property type="component" value="Unassembled WGS sequence"/>
</dbReference>
<feature type="domain" description="Glycosyltransferase 2-like" evidence="5">
    <location>
        <begin position="25"/>
        <end position="195"/>
    </location>
</feature>
<dbReference type="Pfam" id="PF00535">
    <property type="entry name" value="Glycos_transf_2"/>
    <property type="match status" value="1"/>
</dbReference>
<protein>
    <submittedName>
        <fullName evidence="6">Succinoglycan biosynthesis protein ExoA</fullName>
        <ecNumber evidence="6">2.4.-.-</ecNumber>
    </submittedName>
</protein>
<dbReference type="CDD" id="cd02525">
    <property type="entry name" value="Succinoglycan_BP_ExoA"/>
    <property type="match status" value="1"/>
</dbReference>
<dbReference type="PANTHER" id="PTHR43179:SF12">
    <property type="entry name" value="GALACTOFURANOSYLTRANSFERASE GLFT2"/>
    <property type="match status" value="1"/>
</dbReference>
<keyword evidence="4" id="KW-1133">Transmembrane helix</keyword>
<organism evidence="6 7">
    <name type="scientific">Yoonia ponticola</name>
    <dbReference type="NCBI Taxonomy" id="1524255"/>
    <lineage>
        <taxon>Bacteria</taxon>
        <taxon>Pseudomonadati</taxon>
        <taxon>Pseudomonadota</taxon>
        <taxon>Alphaproteobacteria</taxon>
        <taxon>Rhodobacterales</taxon>
        <taxon>Paracoccaceae</taxon>
        <taxon>Yoonia</taxon>
    </lineage>
</organism>
<name>A0A7W9EX36_9RHOB</name>
<reference evidence="6 7" key="1">
    <citation type="submission" date="2020-08" db="EMBL/GenBank/DDBJ databases">
        <title>Genomic Encyclopedia of Type Strains, Phase IV (KMG-IV): sequencing the most valuable type-strain genomes for metagenomic binning, comparative biology and taxonomic classification.</title>
        <authorList>
            <person name="Goeker M."/>
        </authorList>
    </citation>
    <scope>NUCLEOTIDE SEQUENCE [LARGE SCALE GENOMIC DNA]</scope>
    <source>
        <strain evidence="6 7">DSM 101064</strain>
    </source>
</reference>
<keyword evidence="7" id="KW-1185">Reference proteome</keyword>
<feature type="transmembrane region" description="Helical" evidence="4">
    <location>
        <begin position="316"/>
        <end position="340"/>
    </location>
</feature>
<accession>A0A7W9EX36</accession>
<dbReference type="InterPro" id="IPR001173">
    <property type="entry name" value="Glyco_trans_2-like"/>
</dbReference>
<keyword evidence="2 6" id="KW-0328">Glycosyltransferase</keyword>
<dbReference type="Gene3D" id="3.90.550.10">
    <property type="entry name" value="Spore Coat Polysaccharide Biosynthesis Protein SpsA, Chain A"/>
    <property type="match status" value="1"/>
</dbReference>
<keyword evidence="4" id="KW-0812">Transmembrane</keyword>
<evidence type="ECO:0000256" key="2">
    <source>
        <dbReference type="ARBA" id="ARBA00022676"/>
    </source>
</evidence>
<dbReference type="InterPro" id="IPR029044">
    <property type="entry name" value="Nucleotide-diphossugar_trans"/>
</dbReference>
<gene>
    <name evidence="6" type="ORF">FHS72_000860</name>
</gene>
<evidence type="ECO:0000256" key="3">
    <source>
        <dbReference type="ARBA" id="ARBA00022679"/>
    </source>
</evidence>
<dbReference type="PANTHER" id="PTHR43179">
    <property type="entry name" value="RHAMNOSYLTRANSFERASE WBBL"/>
    <property type="match status" value="1"/>
</dbReference>
<comment type="caution">
    <text evidence="6">The sequence shown here is derived from an EMBL/GenBank/DDBJ whole genome shotgun (WGS) entry which is preliminary data.</text>
</comment>
<sequence>MTYGINLQSGDALEVATYTPQHILVVIPALNEVTHIERCIQSLTQNDSFANNTMMVVADGGSTDGTQDIVRRLTELHPDLHLFHNPQKLQSAGINAVIDEMARPHHRIIVRCDAHAIYPAGYIADIVKAFENQPDAASIVTVMDAVGANCFQRAAAWIVDTPLGSGGSAHRGGRTSFWVDHGHHAGFRLDWFKKIGGYDPRFSHNEDAEYDHRLGLAGGLIWLESEIRLDYHMRPTPMALARQYWAYGRGRGRTVLKHRMQPKIRQMIPVLNMLMMSACVALIAFNPLFGILPLIYFGMIFVVSLVCAVRMKSLCGFWAGLVVGIVHNAWAIGFISQMLAVKSVPK</sequence>
<proteinExistence type="inferred from homology"/>
<dbReference type="EMBL" id="JACIJM010000002">
    <property type="protein sequence ID" value="MBB5721253.1"/>
    <property type="molecule type" value="Genomic_DNA"/>
</dbReference>
<evidence type="ECO:0000256" key="1">
    <source>
        <dbReference type="ARBA" id="ARBA00006739"/>
    </source>
</evidence>
<evidence type="ECO:0000259" key="5">
    <source>
        <dbReference type="Pfam" id="PF00535"/>
    </source>
</evidence>